<comment type="subunit">
    <text evidence="2">Homohexamer.</text>
</comment>
<evidence type="ECO:0000256" key="5">
    <source>
        <dbReference type="PIRSR" id="PIRSR602678-1"/>
    </source>
</evidence>
<gene>
    <name evidence="6" type="ORF">SAMN04487977_10721</name>
</gene>
<dbReference type="EMBL" id="FOFU01000007">
    <property type="protein sequence ID" value="SEQ62164.1"/>
    <property type="molecule type" value="Genomic_DNA"/>
</dbReference>
<dbReference type="AlphaFoldDB" id="A0A1H9HIN2"/>
<evidence type="ECO:0000256" key="3">
    <source>
        <dbReference type="ARBA" id="ARBA00022112"/>
    </source>
</evidence>
<keyword evidence="7" id="KW-1185">Reference proteome</keyword>
<protein>
    <recommendedName>
        <fullName evidence="3">GTP cyclohydrolase 1 type 2 homolog</fullName>
    </recommendedName>
</protein>
<dbReference type="Gene3D" id="3.40.1390.30">
    <property type="entry name" value="NIF3 (NGG1p interacting factor 3)-like"/>
    <property type="match status" value="2"/>
</dbReference>
<accession>A0A1H9HIN2</accession>
<dbReference type="NCBIfam" id="TIGR00486">
    <property type="entry name" value="YbgI_SA1388"/>
    <property type="match status" value="1"/>
</dbReference>
<dbReference type="FunFam" id="3.40.1390.30:FF:000001">
    <property type="entry name" value="GTP cyclohydrolase 1 type 2"/>
    <property type="match status" value="1"/>
</dbReference>
<dbReference type="GO" id="GO:0005737">
    <property type="term" value="C:cytoplasm"/>
    <property type="evidence" value="ECO:0007669"/>
    <property type="project" value="TreeGrafter"/>
</dbReference>
<dbReference type="PANTHER" id="PTHR13799">
    <property type="entry name" value="NGG1 INTERACTING FACTOR 3"/>
    <property type="match status" value="1"/>
</dbReference>
<feature type="binding site" evidence="5">
    <location>
        <position position="223"/>
    </location>
    <ligand>
        <name>a divalent metal cation</name>
        <dbReference type="ChEBI" id="CHEBI:60240"/>
        <label>1</label>
    </ligand>
</feature>
<dbReference type="OrthoDB" id="9792792at2"/>
<evidence type="ECO:0000313" key="7">
    <source>
        <dbReference type="Proteomes" id="UP000182360"/>
    </source>
</evidence>
<organism evidence="6 7">
    <name type="scientific">Treponema bryantii</name>
    <dbReference type="NCBI Taxonomy" id="163"/>
    <lineage>
        <taxon>Bacteria</taxon>
        <taxon>Pseudomonadati</taxon>
        <taxon>Spirochaetota</taxon>
        <taxon>Spirochaetia</taxon>
        <taxon>Spirochaetales</taxon>
        <taxon>Treponemataceae</taxon>
        <taxon>Treponema</taxon>
    </lineage>
</organism>
<keyword evidence="4 5" id="KW-0479">Metal-binding</keyword>
<evidence type="ECO:0000256" key="1">
    <source>
        <dbReference type="ARBA" id="ARBA00006964"/>
    </source>
</evidence>
<proteinExistence type="inferred from homology"/>
<feature type="binding site" evidence="5">
    <location>
        <position position="69"/>
    </location>
    <ligand>
        <name>a divalent metal cation</name>
        <dbReference type="ChEBI" id="CHEBI:60240"/>
        <label>1</label>
    </ligand>
</feature>
<dbReference type="Pfam" id="PF01784">
    <property type="entry name" value="DUF34_NIF3"/>
    <property type="match status" value="1"/>
</dbReference>
<feature type="binding site" evidence="5">
    <location>
        <position position="68"/>
    </location>
    <ligand>
        <name>a divalent metal cation</name>
        <dbReference type="ChEBI" id="CHEBI:60240"/>
        <label>1</label>
    </ligand>
</feature>
<dbReference type="STRING" id="163.SAMN04487775_101450"/>
<feature type="binding site" evidence="5">
    <location>
        <position position="105"/>
    </location>
    <ligand>
        <name>a divalent metal cation</name>
        <dbReference type="ChEBI" id="CHEBI:60240"/>
        <label>1</label>
    </ligand>
</feature>
<comment type="similarity">
    <text evidence="1">Belongs to the GTP cyclohydrolase I type 2/NIF3 family.</text>
</comment>
<reference evidence="6 7" key="1">
    <citation type="submission" date="2016-10" db="EMBL/GenBank/DDBJ databases">
        <authorList>
            <person name="de Groot N.N."/>
        </authorList>
    </citation>
    <scope>NUCLEOTIDE SEQUENCE [LARGE SCALE GENOMIC DNA]</scope>
    <source>
        <strain evidence="6 7">B25</strain>
    </source>
</reference>
<dbReference type="PANTHER" id="PTHR13799:SF14">
    <property type="entry name" value="GTP CYCLOHYDROLASE 1 TYPE 2 HOMOLOG"/>
    <property type="match status" value="1"/>
</dbReference>
<dbReference type="InterPro" id="IPR036069">
    <property type="entry name" value="DUF34/NIF3_sf"/>
</dbReference>
<evidence type="ECO:0000313" key="6">
    <source>
        <dbReference type="EMBL" id="SEQ62164.1"/>
    </source>
</evidence>
<dbReference type="RefSeq" id="WP_074644314.1">
    <property type="nucleotide sequence ID" value="NZ_FOFU01000007.1"/>
</dbReference>
<name>A0A1H9HIN2_9SPIR</name>
<dbReference type="SUPFAM" id="SSF102705">
    <property type="entry name" value="NIF3 (NGG1p interacting factor 3)-like"/>
    <property type="match status" value="1"/>
</dbReference>
<dbReference type="GO" id="GO:0046872">
    <property type="term" value="F:metal ion binding"/>
    <property type="evidence" value="ECO:0007669"/>
    <property type="project" value="UniProtKB-KW"/>
</dbReference>
<evidence type="ECO:0000256" key="4">
    <source>
        <dbReference type="ARBA" id="ARBA00022723"/>
    </source>
</evidence>
<feature type="binding site" evidence="5">
    <location>
        <position position="227"/>
    </location>
    <ligand>
        <name>a divalent metal cation</name>
        <dbReference type="ChEBI" id="CHEBI:60240"/>
        <label>1</label>
    </ligand>
</feature>
<dbReference type="Proteomes" id="UP000182360">
    <property type="component" value="Unassembled WGS sequence"/>
</dbReference>
<sequence>MTLNELDEWLNAFLKKEDFPGDPSRNGIQVQNSAPAEKQIKTVAFAVDACEATALAAAEAGADVLVVHHGLFWGGCETLTGNFYKRAAAFIKNDLALIGYHIPLDANNPYGNNYGLAAALGLSKLEPFGFWRGMSIGVRGEFTTPVSPEDLCSSLSKITKTNARLFQFGKSQIKTVGIISGGAGEDVDQAAELGLDCYITGEFAHEQYHPAEEFGINVIAGGHYGTETMGVSLLKEKIEKELGLRTLFIDLPTDL</sequence>
<dbReference type="InterPro" id="IPR002678">
    <property type="entry name" value="DUF34/NIF3"/>
</dbReference>
<evidence type="ECO:0000256" key="2">
    <source>
        <dbReference type="ARBA" id="ARBA00011643"/>
    </source>
</evidence>